<name>A0ABV8XN13_9DEIO</name>
<evidence type="ECO:0000313" key="1">
    <source>
        <dbReference type="EMBL" id="MFC4426231.1"/>
    </source>
</evidence>
<dbReference type="EMBL" id="JBHSEH010000006">
    <property type="protein sequence ID" value="MFC4426231.1"/>
    <property type="molecule type" value="Genomic_DNA"/>
</dbReference>
<reference evidence="2" key="1">
    <citation type="journal article" date="2019" name="Int. J. Syst. Evol. Microbiol.">
        <title>The Global Catalogue of Microorganisms (GCM) 10K type strain sequencing project: providing services to taxonomists for standard genome sequencing and annotation.</title>
        <authorList>
            <consortium name="The Broad Institute Genomics Platform"/>
            <consortium name="The Broad Institute Genome Sequencing Center for Infectious Disease"/>
            <person name="Wu L."/>
            <person name="Ma J."/>
        </authorList>
    </citation>
    <scope>NUCLEOTIDE SEQUENCE [LARGE SCALE GENOMIC DNA]</scope>
    <source>
        <strain evidence="2">CCUG 56029</strain>
    </source>
</reference>
<dbReference type="Proteomes" id="UP001595998">
    <property type="component" value="Unassembled WGS sequence"/>
</dbReference>
<sequence length="120" mass="13211">MKAVQQRELLPGHVLLCCVLATSGFRTVRPAPSGWTAVLQLVRSLGVFFAWSCSEDGWSLVRDRLVAPWSAASAPLIFSDWLLPRLRLDPLDLEEIASGGDVYRLKKLAARRLIQGPAGQ</sequence>
<evidence type="ECO:0000313" key="2">
    <source>
        <dbReference type="Proteomes" id="UP001595998"/>
    </source>
</evidence>
<gene>
    <name evidence="1" type="ORF">ACFOZ9_08385</name>
</gene>
<dbReference type="RefSeq" id="WP_380038475.1">
    <property type="nucleotide sequence ID" value="NZ_JBHSEH010000006.1"/>
</dbReference>
<accession>A0ABV8XN13</accession>
<protein>
    <submittedName>
        <fullName evidence="1">Uncharacterized protein</fullName>
    </submittedName>
</protein>
<organism evidence="1 2">
    <name type="scientific">Deinococcus navajonensis</name>
    <dbReference type="NCBI Taxonomy" id="309884"/>
    <lineage>
        <taxon>Bacteria</taxon>
        <taxon>Thermotogati</taxon>
        <taxon>Deinococcota</taxon>
        <taxon>Deinococci</taxon>
        <taxon>Deinococcales</taxon>
        <taxon>Deinococcaceae</taxon>
        <taxon>Deinococcus</taxon>
    </lineage>
</organism>
<proteinExistence type="predicted"/>
<comment type="caution">
    <text evidence="1">The sequence shown here is derived from an EMBL/GenBank/DDBJ whole genome shotgun (WGS) entry which is preliminary data.</text>
</comment>
<keyword evidence="2" id="KW-1185">Reference proteome</keyword>